<dbReference type="NCBIfam" id="NF005687">
    <property type="entry name" value="PRK07487.1"/>
    <property type="match status" value="1"/>
</dbReference>
<reference evidence="3 4" key="1">
    <citation type="submission" date="2020-06" db="EMBL/GenBank/DDBJ databases">
        <title>Genome mining for natural products.</title>
        <authorList>
            <person name="Zhang B."/>
            <person name="Shi J."/>
            <person name="Ge H."/>
        </authorList>
    </citation>
    <scope>NUCLEOTIDE SEQUENCE [LARGE SCALE GENOMIC DNA]</scope>
    <source>
        <strain evidence="3 4">NA02069</strain>
    </source>
</reference>
<name>A0A7I0NSV5_STRCX</name>
<evidence type="ECO:0000256" key="1">
    <source>
        <dbReference type="ARBA" id="ARBA00009199"/>
    </source>
</evidence>
<protein>
    <submittedName>
        <fullName evidence="3">Amidase</fullName>
    </submittedName>
</protein>
<dbReference type="RefSeq" id="WP_176573836.1">
    <property type="nucleotide sequence ID" value="NZ_CP056041.1"/>
</dbReference>
<proteinExistence type="inferred from homology"/>
<dbReference type="SUPFAM" id="SSF75304">
    <property type="entry name" value="Amidase signature (AS) enzymes"/>
    <property type="match status" value="1"/>
</dbReference>
<dbReference type="Proteomes" id="UP000509418">
    <property type="component" value="Chromosome"/>
</dbReference>
<organism evidence="3 4">
    <name type="scientific">Streptomyces chartreusis</name>
    <dbReference type="NCBI Taxonomy" id="1969"/>
    <lineage>
        <taxon>Bacteria</taxon>
        <taxon>Bacillati</taxon>
        <taxon>Actinomycetota</taxon>
        <taxon>Actinomycetes</taxon>
        <taxon>Kitasatosporales</taxon>
        <taxon>Streptomycetaceae</taxon>
        <taxon>Streptomyces</taxon>
    </lineage>
</organism>
<dbReference type="InterPro" id="IPR023631">
    <property type="entry name" value="Amidase_dom"/>
</dbReference>
<dbReference type="InterPro" id="IPR036928">
    <property type="entry name" value="AS_sf"/>
</dbReference>
<dbReference type="Pfam" id="PF01425">
    <property type="entry name" value="Amidase"/>
    <property type="match status" value="1"/>
</dbReference>
<dbReference type="InterPro" id="IPR020556">
    <property type="entry name" value="Amidase_CS"/>
</dbReference>
<comment type="similarity">
    <text evidence="1">Belongs to the amidase family.</text>
</comment>
<dbReference type="EMBL" id="CP056041">
    <property type="protein sequence ID" value="QKZ16148.1"/>
    <property type="molecule type" value="Genomic_DNA"/>
</dbReference>
<gene>
    <name evidence="3" type="ORF">HUT05_01395</name>
</gene>
<dbReference type="AlphaFoldDB" id="A0A7I0NSV5"/>
<accession>A0A7I0NSV5</accession>
<dbReference type="PROSITE" id="PS00571">
    <property type="entry name" value="AMIDASES"/>
    <property type="match status" value="1"/>
</dbReference>
<keyword evidence="4" id="KW-1185">Reference proteome</keyword>
<evidence type="ECO:0000313" key="3">
    <source>
        <dbReference type="EMBL" id="QKZ16148.1"/>
    </source>
</evidence>
<dbReference type="GO" id="GO:0003824">
    <property type="term" value="F:catalytic activity"/>
    <property type="evidence" value="ECO:0007669"/>
    <property type="project" value="InterPro"/>
</dbReference>
<feature type="domain" description="Amidase" evidence="2">
    <location>
        <begin position="26"/>
        <end position="457"/>
    </location>
</feature>
<evidence type="ECO:0000259" key="2">
    <source>
        <dbReference type="Pfam" id="PF01425"/>
    </source>
</evidence>
<dbReference type="PANTHER" id="PTHR11895">
    <property type="entry name" value="TRANSAMIDASE"/>
    <property type="match status" value="1"/>
</dbReference>
<evidence type="ECO:0000313" key="4">
    <source>
        <dbReference type="Proteomes" id="UP000509418"/>
    </source>
</evidence>
<dbReference type="Gene3D" id="3.90.1300.10">
    <property type="entry name" value="Amidase signature (AS) domain"/>
    <property type="match status" value="1"/>
</dbReference>
<dbReference type="InterPro" id="IPR000120">
    <property type="entry name" value="Amidase"/>
</dbReference>
<sequence>MSDDLWRWSADRTARSIREGEVSAVEVVSAAMARLEETNPATNAFGEIAEDALDRAKEADEAAARGEDLGFLHGVPTALKLNTNVVGKPTPDGVGAYLGYRAAETAPVLTNLLGSGAISVGRTNCPPFSTRWTTESTHFGVTRNPWDPAVTPGGSSGGAAAAVASGVVSIAHGNDIGGSIRYPAAVCGVVGIRPTVGRVPGWHSAPNAGTPLCAQQFAVEGVIARTITDLRLGLRAVEGADPRDPLAVPLEHIAPRDADTPVRVAVVTNPGSHPLAGPGQPETDAAVRTAAEWLADAGYAVEEVELPQLGDAATLWWQLALTEFKTIGVVDEVHRVGDAGIRVFFDLMYSVYSDVFGEVAFADYLLAHNKRVLLQRQVSEFMARYPIVLVPNSGEPAFQLGDDIASAERTRELMTHQWSNMAVPTLGLPGLGIPVTPTAGAPLGVQLIGRAFDEERLFRAGEVIEQRSGIRTPIDPRVS</sequence>
<dbReference type="PANTHER" id="PTHR11895:SF7">
    <property type="entry name" value="GLUTAMYL-TRNA(GLN) AMIDOTRANSFERASE SUBUNIT A, MITOCHONDRIAL"/>
    <property type="match status" value="1"/>
</dbReference>